<dbReference type="EMBL" id="LATX01001763">
    <property type="protein sequence ID" value="KTB38439.1"/>
    <property type="molecule type" value="Genomic_DNA"/>
</dbReference>
<accession>A0A0W0FPW3</accession>
<dbReference type="Proteomes" id="UP000054988">
    <property type="component" value="Unassembled WGS sequence"/>
</dbReference>
<comment type="caution">
    <text evidence="1">The sequence shown here is derived from an EMBL/GenBank/DDBJ whole genome shotgun (WGS) entry which is preliminary data.</text>
</comment>
<gene>
    <name evidence="1" type="ORF">WG66_9006</name>
</gene>
<dbReference type="AlphaFoldDB" id="A0A0W0FPW3"/>
<evidence type="ECO:0000313" key="1">
    <source>
        <dbReference type="EMBL" id="KTB38439.1"/>
    </source>
</evidence>
<sequence length="296" mass="32901">MPSKPSSATLNQCLHSIIQFPIRPDSESSVTGLSTWITKQYLTNCIRWLCKLLDLHYAANSKEFLARTLANWRATLSDPSAVTLPEFSAEGDDRIMQTIRHFVNHNGFTSLGGARLNKLLLQNSNTNDRGSRASSVHPWSGSQGQLSYESMEPHEIKKIIDFFYHMLSGKAQSTAEGAGKAVMMFCCRACGLSDQRTRASLYERMKLYLSNIPPQPQGALPPGSDQISATIHHFVAQNRLNSREGIRLNTLLLRNCDPVSRALLGASRASSVLSMETGTSGQEFELSYDNMQQHHK</sequence>
<reference evidence="1 2" key="1">
    <citation type="submission" date="2015-12" db="EMBL/GenBank/DDBJ databases">
        <title>Draft genome sequence of Moniliophthora roreri, the causal agent of frosty pod rot of cacao.</title>
        <authorList>
            <person name="Aime M.C."/>
            <person name="Diaz-Valderrama J.R."/>
            <person name="Kijpornyongpan T."/>
            <person name="Phillips-Mora W."/>
        </authorList>
    </citation>
    <scope>NUCLEOTIDE SEQUENCE [LARGE SCALE GENOMIC DNA]</scope>
    <source>
        <strain evidence="1 2">MCA 2952</strain>
    </source>
</reference>
<protein>
    <submittedName>
        <fullName evidence="1">Uncharacterized protein</fullName>
    </submittedName>
</protein>
<organism evidence="1 2">
    <name type="scientific">Moniliophthora roreri</name>
    <name type="common">Frosty pod rot fungus</name>
    <name type="synonym">Monilia roreri</name>
    <dbReference type="NCBI Taxonomy" id="221103"/>
    <lineage>
        <taxon>Eukaryota</taxon>
        <taxon>Fungi</taxon>
        <taxon>Dikarya</taxon>
        <taxon>Basidiomycota</taxon>
        <taxon>Agaricomycotina</taxon>
        <taxon>Agaricomycetes</taxon>
        <taxon>Agaricomycetidae</taxon>
        <taxon>Agaricales</taxon>
        <taxon>Marasmiineae</taxon>
        <taxon>Marasmiaceae</taxon>
        <taxon>Moniliophthora</taxon>
    </lineage>
</organism>
<proteinExistence type="predicted"/>
<name>A0A0W0FPW3_MONRR</name>
<evidence type="ECO:0000313" key="2">
    <source>
        <dbReference type="Proteomes" id="UP000054988"/>
    </source>
</evidence>